<evidence type="ECO:0000256" key="1">
    <source>
        <dbReference type="SAM" id="Phobius"/>
    </source>
</evidence>
<comment type="caution">
    <text evidence="2">The sequence shown here is derived from an EMBL/GenBank/DDBJ whole genome shotgun (WGS) entry which is preliminary data.</text>
</comment>
<evidence type="ECO:0000313" key="2">
    <source>
        <dbReference type="EMBL" id="MBC3920035.1"/>
    </source>
</evidence>
<organism evidence="2 3">
    <name type="scientific">Undibacterium hunanense</name>
    <dbReference type="NCBI Taxonomy" id="2762292"/>
    <lineage>
        <taxon>Bacteria</taxon>
        <taxon>Pseudomonadati</taxon>
        <taxon>Pseudomonadota</taxon>
        <taxon>Betaproteobacteria</taxon>
        <taxon>Burkholderiales</taxon>
        <taxon>Oxalobacteraceae</taxon>
        <taxon>Undibacterium</taxon>
    </lineage>
</organism>
<keyword evidence="1" id="KW-0472">Membrane</keyword>
<proteinExistence type="predicted"/>
<evidence type="ECO:0000313" key="3">
    <source>
        <dbReference type="Proteomes" id="UP000650424"/>
    </source>
</evidence>
<name>A0ABR6ZW41_9BURK</name>
<protein>
    <submittedName>
        <fullName evidence="2">Uncharacterized protein</fullName>
    </submittedName>
</protein>
<keyword evidence="1" id="KW-1133">Transmembrane helix</keyword>
<keyword evidence="3" id="KW-1185">Reference proteome</keyword>
<keyword evidence="1" id="KW-0812">Transmembrane</keyword>
<feature type="transmembrane region" description="Helical" evidence="1">
    <location>
        <begin position="39"/>
        <end position="59"/>
    </location>
</feature>
<reference evidence="2 3" key="1">
    <citation type="submission" date="2020-08" db="EMBL/GenBank/DDBJ databases">
        <title>Novel species isolated from subtropical streams in China.</title>
        <authorList>
            <person name="Lu H."/>
        </authorList>
    </citation>
    <scope>NUCLEOTIDE SEQUENCE [LARGE SCALE GENOMIC DNA]</scope>
    <source>
        <strain evidence="2 3">CY18W</strain>
    </source>
</reference>
<dbReference type="Proteomes" id="UP000650424">
    <property type="component" value="Unassembled WGS sequence"/>
</dbReference>
<accession>A0ABR6ZW41</accession>
<feature type="transmembrane region" description="Helical" evidence="1">
    <location>
        <begin position="7"/>
        <end position="27"/>
    </location>
</feature>
<dbReference type="EMBL" id="JACOGF010000013">
    <property type="protein sequence ID" value="MBC3920035.1"/>
    <property type="molecule type" value="Genomic_DNA"/>
</dbReference>
<sequence length="113" mass="12179">MSQLRITIIKLAVCILAIMGLLMTFAYSAFPGASLFKMAYFSAIVMIAVLALGIVSVYITGEFKQWSLNNGATDLGWLWFNAEPPGLEAMRNGIDVTTLSTKAKQAGTPDQTA</sequence>
<dbReference type="RefSeq" id="WP_186949301.1">
    <property type="nucleotide sequence ID" value="NZ_JACOGF010000013.1"/>
</dbReference>
<gene>
    <name evidence="2" type="ORF">H8L32_21380</name>
</gene>